<evidence type="ECO:0000313" key="3">
    <source>
        <dbReference type="Proteomes" id="UP000886520"/>
    </source>
</evidence>
<organism evidence="2 3">
    <name type="scientific">Adiantum capillus-veneris</name>
    <name type="common">Maidenhair fern</name>
    <dbReference type="NCBI Taxonomy" id="13818"/>
    <lineage>
        <taxon>Eukaryota</taxon>
        <taxon>Viridiplantae</taxon>
        <taxon>Streptophyta</taxon>
        <taxon>Embryophyta</taxon>
        <taxon>Tracheophyta</taxon>
        <taxon>Polypodiopsida</taxon>
        <taxon>Polypodiidae</taxon>
        <taxon>Polypodiales</taxon>
        <taxon>Pteridineae</taxon>
        <taxon>Pteridaceae</taxon>
        <taxon>Vittarioideae</taxon>
        <taxon>Adiantum</taxon>
    </lineage>
</organism>
<dbReference type="Proteomes" id="UP000886520">
    <property type="component" value="Chromosome 18"/>
</dbReference>
<sequence length="507" mass="56455">MVHLGSLHASMPPAEHPCVVAEDGGGRYYSSQQIAAAWAWFERNGTTCITPRRAEVLNGAANRKNTGRPPSRFKKEFLASLELAAACSDGSEGANQLDCNITSPPRRYSFHGDSAPRFMSKEGCNITVRSASSRGFAGFSDQKHDLKLSKAYDNYGDGAAGSSLLDEFEVESVWQQFRHHISSSDIANVVDCSSRSTKSCMYAAKAVDRNVNSAANFGQNFEYAGQQSKHIMKSAPYYGLHDFEYGQQSPNDASSPRKCRGSSNYMPRDSSAHFNNHPPCKSPGKGFHLRGGSSPDFLHPLPRLRSTGKLGISSPTFCSSITTLDSIRIVHPANHPKSKPQTRLQDLSHILENCVDAGRMQSAVLQRNDNFGNDEELDHRHYHRHRHVHHHHHHHHHVLHHSGDNHVLLKQIMSQDGPKGRPTLQISKLHEAERMHKELLAQGQSHYYVDMNIEAHSQTDLGYAEKNEGIANDHLIHLPYLDYKDPSLLISCKSPHLHVSQLNSSQI</sequence>
<reference evidence="2" key="1">
    <citation type="submission" date="2021-01" db="EMBL/GenBank/DDBJ databases">
        <title>Adiantum capillus-veneris genome.</title>
        <authorList>
            <person name="Fang Y."/>
            <person name="Liao Q."/>
        </authorList>
    </citation>
    <scope>NUCLEOTIDE SEQUENCE</scope>
    <source>
        <strain evidence="2">H3</strain>
        <tissue evidence="2">Leaf</tissue>
    </source>
</reference>
<accession>A0A9D4Z8X1</accession>
<dbReference type="AlphaFoldDB" id="A0A9D4Z8X1"/>
<comment type="caution">
    <text evidence="2">The sequence shown here is derived from an EMBL/GenBank/DDBJ whole genome shotgun (WGS) entry which is preliminary data.</text>
</comment>
<gene>
    <name evidence="2" type="ORF">GOP47_0019247</name>
</gene>
<protein>
    <submittedName>
        <fullName evidence="2">Uncharacterized protein</fullName>
    </submittedName>
</protein>
<dbReference type="EMBL" id="JABFUD020000018">
    <property type="protein sequence ID" value="KAI5066623.1"/>
    <property type="molecule type" value="Genomic_DNA"/>
</dbReference>
<evidence type="ECO:0000313" key="2">
    <source>
        <dbReference type="EMBL" id="KAI5066623.1"/>
    </source>
</evidence>
<dbReference type="OrthoDB" id="10579010at2759"/>
<feature type="region of interest" description="Disordered" evidence="1">
    <location>
        <begin position="246"/>
        <end position="300"/>
    </location>
</feature>
<proteinExistence type="predicted"/>
<name>A0A9D4Z8X1_ADICA</name>
<keyword evidence="3" id="KW-1185">Reference proteome</keyword>
<evidence type="ECO:0000256" key="1">
    <source>
        <dbReference type="SAM" id="MobiDB-lite"/>
    </source>
</evidence>